<dbReference type="NCBIfam" id="TIGR00383">
    <property type="entry name" value="corA"/>
    <property type="match status" value="1"/>
</dbReference>
<dbReference type="Gene3D" id="3.30.460.20">
    <property type="entry name" value="CorA soluble domain-like"/>
    <property type="match status" value="1"/>
</dbReference>
<dbReference type="Pfam" id="PF01544">
    <property type="entry name" value="CorA"/>
    <property type="match status" value="1"/>
</dbReference>
<evidence type="ECO:0000256" key="2">
    <source>
        <dbReference type="ARBA" id="ARBA00009765"/>
    </source>
</evidence>
<keyword evidence="7 8" id="KW-0472">Membrane</keyword>
<evidence type="ECO:0000256" key="7">
    <source>
        <dbReference type="ARBA" id="ARBA00023136"/>
    </source>
</evidence>
<comment type="subcellular location">
    <subcellularLocation>
        <location evidence="1">Cell membrane</location>
        <topology evidence="1">Multi-pass membrane protein</topology>
    </subcellularLocation>
    <subcellularLocation>
        <location evidence="8">Membrane</location>
        <topology evidence="8">Multi-pass membrane protein</topology>
    </subcellularLocation>
</comment>
<dbReference type="KEGG" id="mur:EQY75_06475"/>
<organism evidence="9 10">
    <name type="scientific">Muriicola soli</name>
    <dbReference type="NCBI Taxonomy" id="2507538"/>
    <lineage>
        <taxon>Bacteria</taxon>
        <taxon>Pseudomonadati</taxon>
        <taxon>Bacteroidota</taxon>
        <taxon>Flavobacteriia</taxon>
        <taxon>Flavobacteriales</taxon>
        <taxon>Flavobacteriaceae</taxon>
        <taxon>Muriicola</taxon>
    </lineage>
</organism>
<reference evidence="9 10" key="1">
    <citation type="submission" date="2019-01" db="EMBL/GenBank/DDBJ databases">
        <title>Muriicola soli sp. nov., isolated from soil.</title>
        <authorList>
            <person name="Kang H.J."/>
            <person name="Kim S.B."/>
        </authorList>
    </citation>
    <scope>NUCLEOTIDE SEQUENCE [LARGE SCALE GENOMIC DNA]</scope>
    <source>
        <strain evidence="9 10">MMS17-SY002</strain>
    </source>
</reference>
<comment type="function">
    <text evidence="8">Mediates influx of magnesium ions.</text>
</comment>
<dbReference type="RefSeq" id="WP_129604003.1">
    <property type="nucleotide sequence ID" value="NZ_CP035544.1"/>
</dbReference>
<dbReference type="SUPFAM" id="SSF144083">
    <property type="entry name" value="Magnesium transport protein CorA, transmembrane region"/>
    <property type="match status" value="1"/>
</dbReference>
<keyword evidence="6 8" id="KW-1133">Transmembrane helix</keyword>
<dbReference type="PANTHER" id="PTHR46494">
    <property type="entry name" value="CORA FAMILY METAL ION TRANSPORTER (EUROFUNG)"/>
    <property type="match status" value="1"/>
</dbReference>
<dbReference type="OrthoDB" id="9803416at2"/>
<dbReference type="FunFam" id="1.20.58.340:FF:000012">
    <property type="entry name" value="Magnesium transport protein CorA"/>
    <property type="match status" value="1"/>
</dbReference>
<dbReference type="InterPro" id="IPR045863">
    <property type="entry name" value="CorA_TM1_TM2"/>
</dbReference>
<feature type="transmembrane region" description="Helical" evidence="8">
    <location>
        <begin position="337"/>
        <end position="356"/>
    </location>
</feature>
<dbReference type="GO" id="GO:0005886">
    <property type="term" value="C:plasma membrane"/>
    <property type="evidence" value="ECO:0007669"/>
    <property type="project" value="UniProtKB-SubCell"/>
</dbReference>
<dbReference type="InterPro" id="IPR002523">
    <property type="entry name" value="MgTranspt_CorA/ZnTranspt_ZntB"/>
</dbReference>
<feature type="transmembrane region" description="Helical" evidence="8">
    <location>
        <begin position="304"/>
        <end position="325"/>
    </location>
</feature>
<keyword evidence="4 8" id="KW-1003">Cell membrane</keyword>
<evidence type="ECO:0000313" key="9">
    <source>
        <dbReference type="EMBL" id="QBA64201.1"/>
    </source>
</evidence>
<evidence type="ECO:0000256" key="1">
    <source>
        <dbReference type="ARBA" id="ARBA00004651"/>
    </source>
</evidence>
<keyword evidence="8" id="KW-0406">Ion transport</keyword>
<evidence type="ECO:0000256" key="8">
    <source>
        <dbReference type="RuleBase" id="RU362010"/>
    </source>
</evidence>
<dbReference type="InterPro" id="IPR045861">
    <property type="entry name" value="CorA_cytoplasmic_dom"/>
</dbReference>
<protein>
    <recommendedName>
        <fullName evidence="8">Magnesium transport protein CorA</fullName>
    </recommendedName>
</protein>
<keyword evidence="5 8" id="KW-0812">Transmembrane</keyword>
<dbReference type="Proteomes" id="UP000290889">
    <property type="component" value="Chromosome"/>
</dbReference>
<name>A0A411E907_9FLAO</name>
<evidence type="ECO:0000313" key="10">
    <source>
        <dbReference type="Proteomes" id="UP000290889"/>
    </source>
</evidence>
<sequence length="362" mass="42321">MAKIHLPGSKPLKKKFKIHKKVGKAPGTITYMGNRENAISSLDVIAYKDEYAEEYSPVKIETLNEYKEGEVKWINLVGLSDEGFITSLGKLFELNSLVLEDAVHTEQRPKVDEYDNYIFGVFKMIYLDDDQNIIIEHVALVLFENLVLVFQELKDDVFNSVRQRILGKQGRIRSRGADYLYFALLDAIIDNYFVVLEHISEQIEILEEEVYRNPKPKTAQKIQELKKEVLRIRRFVAPVKELVSRLIDSENPLITKDTKLFLRDALDHCLEINESLQIYREMAMSLMEIYMSNVSNKMNEVMKVLTVMASIFIPLTFIVGIYGMNFDHMPELHWENGYYMVWGIMIVLLLLMLIYFKKKRWI</sequence>
<evidence type="ECO:0000256" key="5">
    <source>
        <dbReference type="ARBA" id="ARBA00022692"/>
    </source>
</evidence>
<dbReference type="GO" id="GO:0000287">
    <property type="term" value="F:magnesium ion binding"/>
    <property type="evidence" value="ECO:0007669"/>
    <property type="project" value="TreeGrafter"/>
</dbReference>
<dbReference type="GO" id="GO:0015095">
    <property type="term" value="F:magnesium ion transmembrane transporter activity"/>
    <property type="evidence" value="ECO:0007669"/>
    <property type="project" value="UniProtKB-UniRule"/>
</dbReference>
<evidence type="ECO:0000256" key="3">
    <source>
        <dbReference type="ARBA" id="ARBA00022448"/>
    </source>
</evidence>
<dbReference type="SUPFAM" id="SSF143865">
    <property type="entry name" value="CorA soluble domain-like"/>
    <property type="match status" value="1"/>
</dbReference>
<dbReference type="GO" id="GO:0050897">
    <property type="term" value="F:cobalt ion binding"/>
    <property type="evidence" value="ECO:0007669"/>
    <property type="project" value="TreeGrafter"/>
</dbReference>
<dbReference type="CDD" id="cd12828">
    <property type="entry name" value="TmCorA-like_1"/>
    <property type="match status" value="1"/>
</dbReference>
<accession>A0A411E907</accession>
<dbReference type="InterPro" id="IPR004488">
    <property type="entry name" value="Mg/Co-transport_prot_CorA"/>
</dbReference>
<proteinExistence type="inferred from homology"/>
<dbReference type="Gene3D" id="1.20.58.340">
    <property type="entry name" value="Magnesium transport protein CorA, transmembrane region"/>
    <property type="match status" value="2"/>
</dbReference>
<dbReference type="AlphaFoldDB" id="A0A411E907"/>
<keyword evidence="3 8" id="KW-0813">Transport</keyword>
<dbReference type="PANTHER" id="PTHR46494:SF1">
    <property type="entry name" value="CORA FAMILY METAL ION TRANSPORTER (EUROFUNG)"/>
    <property type="match status" value="1"/>
</dbReference>
<dbReference type="GO" id="GO:0015087">
    <property type="term" value="F:cobalt ion transmembrane transporter activity"/>
    <property type="evidence" value="ECO:0007669"/>
    <property type="project" value="UniProtKB-UniRule"/>
</dbReference>
<evidence type="ECO:0000256" key="6">
    <source>
        <dbReference type="ARBA" id="ARBA00022989"/>
    </source>
</evidence>
<keyword evidence="8" id="KW-0460">Magnesium</keyword>
<keyword evidence="10" id="KW-1185">Reference proteome</keyword>
<evidence type="ECO:0000256" key="4">
    <source>
        <dbReference type="ARBA" id="ARBA00022475"/>
    </source>
</evidence>
<comment type="similarity">
    <text evidence="2 8">Belongs to the CorA metal ion transporter (MIT) (TC 1.A.35) family.</text>
</comment>
<gene>
    <name evidence="8 9" type="primary">corA</name>
    <name evidence="9" type="ORF">EQY75_06475</name>
</gene>
<dbReference type="EMBL" id="CP035544">
    <property type="protein sequence ID" value="QBA64201.1"/>
    <property type="molecule type" value="Genomic_DNA"/>
</dbReference>